<dbReference type="Proteomes" id="UP000677228">
    <property type="component" value="Unassembled WGS sequence"/>
</dbReference>
<sequence length="178" mass="20201">MSSTVQIKKYGAMIDENIATAGKLKIDLQTILEKQDYALLEHYQHLKAYEPSTVMFGILVMLGHFGRNSQYCHYLTDDVFPINLYCVLVGPSGNKLLVNDEIDVFFDPQGVYDSTTSKTAGDVGLLLQAFDGFRKGKRTKNMPTLAHYAIVAHLFGDVQYEWQMSDEEKQRKQRGSCY</sequence>
<evidence type="ECO:0000313" key="4">
    <source>
        <dbReference type="EMBL" id="CAF3836373.1"/>
    </source>
</evidence>
<evidence type="ECO:0000313" key="5">
    <source>
        <dbReference type="Proteomes" id="UP000663829"/>
    </source>
</evidence>
<dbReference type="EMBL" id="CAJOBA010001434">
    <property type="protein sequence ID" value="CAF3595709.1"/>
    <property type="molecule type" value="Genomic_DNA"/>
</dbReference>
<dbReference type="EMBL" id="CAJNOQ010004667">
    <property type="protein sequence ID" value="CAF1069038.1"/>
    <property type="molecule type" value="Genomic_DNA"/>
</dbReference>
<dbReference type="EMBL" id="CAJOBC010004667">
    <property type="protein sequence ID" value="CAF3836373.1"/>
    <property type="molecule type" value="Genomic_DNA"/>
</dbReference>
<comment type="caution">
    <text evidence="2">The sequence shown here is derived from an EMBL/GenBank/DDBJ whole genome shotgun (WGS) entry which is preliminary data.</text>
</comment>
<reference evidence="2" key="1">
    <citation type="submission" date="2021-02" db="EMBL/GenBank/DDBJ databases">
        <authorList>
            <person name="Nowell W R."/>
        </authorList>
    </citation>
    <scope>NUCLEOTIDE SEQUENCE</scope>
</reference>
<protein>
    <submittedName>
        <fullName evidence="2">Uncharacterized protein</fullName>
    </submittedName>
</protein>
<dbReference type="Proteomes" id="UP000681722">
    <property type="component" value="Unassembled WGS sequence"/>
</dbReference>
<proteinExistence type="predicted"/>
<dbReference type="Proteomes" id="UP000663829">
    <property type="component" value="Unassembled WGS sequence"/>
</dbReference>
<evidence type="ECO:0000313" key="3">
    <source>
        <dbReference type="EMBL" id="CAF3595709.1"/>
    </source>
</evidence>
<organism evidence="2 5">
    <name type="scientific">Didymodactylos carnosus</name>
    <dbReference type="NCBI Taxonomy" id="1234261"/>
    <lineage>
        <taxon>Eukaryota</taxon>
        <taxon>Metazoa</taxon>
        <taxon>Spiralia</taxon>
        <taxon>Gnathifera</taxon>
        <taxon>Rotifera</taxon>
        <taxon>Eurotatoria</taxon>
        <taxon>Bdelloidea</taxon>
        <taxon>Philodinida</taxon>
        <taxon>Philodinidae</taxon>
        <taxon>Didymodactylos</taxon>
    </lineage>
</organism>
<gene>
    <name evidence="2" type="ORF">GPM918_LOCUS17176</name>
    <name evidence="1" type="ORF">OVA965_LOCUS5188</name>
    <name evidence="4" type="ORF">SRO942_LOCUS17175</name>
    <name evidence="3" type="ORF">TMI583_LOCUS5186</name>
</gene>
<keyword evidence="5" id="KW-1185">Reference proteome</keyword>
<dbReference type="Proteomes" id="UP000682733">
    <property type="component" value="Unassembled WGS sequence"/>
</dbReference>
<evidence type="ECO:0000313" key="1">
    <source>
        <dbReference type="EMBL" id="CAF0811829.1"/>
    </source>
</evidence>
<evidence type="ECO:0000313" key="2">
    <source>
        <dbReference type="EMBL" id="CAF1069038.1"/>
    </source>
</evidence>
<accession>A0A814LSG3</accession>
<dbReference type="AlphaFoldDB" id="A0A814LSG3"/>
<name>A0A814LSG3_9BILA</name>
<dbReference type="EMBL" id="CAJNOK010001434">
    <property type="protein sequence ID" value="CAF0811829.1"/>
    <property type="molecule type" value="Genomic_DNA"/>
</dbReference>